<name>A0A382ACA5_9ZZZZ</name>
<proteinExistence type="predicted"/>
<evidence type="ECO:0000313" key="1">
    <source>
        <dbReference type="EMBL" id="SVA99180.1"/>
    </source>
</evidence>
<dbReference type="AlphaFoldDB" id="A0A382ACA5"/>
<accession>A0A382ACA5</accession>
<organism evidence="1">
    <name type="scientific">marine metagenome</name>
    <dbReference type="NCBI Taxonomy" id="408172"/>
    <lineage>
        <taxon>unclassified sequences</taxon>
        <taxon>metagenomes</taxon>
        <taxon>ecological metagenomes</taxon>
    </lineage>
</organism>
<evidence type="ECO:0008006" key="2">
    <source>
        <dbReference type="Google" id="ProtNLM"/>
    </source>
</evidence>
<dbReference type="EMBL" id="UINC01024799">
    <property type="protein sequence ID" value="SVA99180.1"/>
    <property type="molecule type" value="Genomic_DNA"/>
</dbReference>
<gene>
    <name evidence="1" type="ORF">METZ01_LOCUS152034</name>
</gene>
<sequence>MKEYSNKKKLITNGCSFTRGHFNVKGNFDSRGSWAYWLADLTDKQLCNISLGGASNEYIALKLISFIENQTDDFLDDCFVIVQWTECFRQMVWFESMLPDSWMGRNPEDGHSKWCTISAQDFITDPNNPTVLRSKSEVVTDPLFPFFSGVEAALSKTYFSMLSVKNYLETNKIPYLFFDGINNHNIEIKRKDDRNVKGYLQYNLINYDELDLLKGYSSDGEVRDLELINEKTISKIYDKNFFNEHCYRYWLDINNKEFNGDYIYDQHPTQKAAKEWALLLLNYIEDER</sequence>
<protein>
    <recommendedName>
        <fullName evidence="2">GSCFA domain-containing protein</fullName>
    </recommendedName>
</protein>
<reference evidence="1" key="1">
    <citation type="submission" date="2018-05" db="EMBL/GenBank/DDBJ databases">
        <authorList>
            <person name="Lanie J.A."/>
            <person name="Ng W.-L."/>
            <person name="Kazmierczak K.M."/>
            <person name="Andrzejewski T.M."/>
            <person name="Davidsen T.M."/>
            <person name="Wayne K.J."/>
            <person name="Tettelin H."/>
            <person name="Glass J.I."/>
            <person name="Rusch D."/>
            <person name="Podicherti R."/>
            <person name="Tsui H.-C.T."/>
            <person name="Winkler M.E."/>
        </authorList>
    </citation>
    <scope>NUCLEOTIDE SEQUENCE</scope>
</reference>